<reference evidence="2" key="1">
    <citation type="journal article" date="2013" name="Proc. Natl. Acad. Sci. U.S.A.">
        <title>Genome structure and metabolic features in the red seaweed Chondrus crispus shed light on evolution of the Archaeplastida.</title>
        <authorList>
            <person name="Collen J."/>
            <person name="Porcel B."/>
            <person name="Carre W."/>
            <person name="Ball S.G."/>
            <person name="Chaparro C."/>
            <person name="Tonon T."/>
            <person name="Barbeyron T."/>
            <person name="Michel G."/>
            <person name="Noel B."/>
            <person name="Valentin K."/>
            <person name="Elias M."/>
            <person name="Artiguenave F."/>
            <person name="Arun A."/>
            <person name="Aury J.M."/>
            <person name="Barbosa-Neto J.F."/>
            <person name="Bothwell J.H."/>
            <person name="Bouget F.Y."/>
            <person name="Brillet L."/>
            <person name="Cabello-Hurtado F."/>
            <person name="Capella-Gutierrez S."/>
            <person name="Charrier B."/>
            <person name="Cladiere L."/>
            <person name="Cock J.M."/>
            <person name="Coelho S.M."/>
            <person name="Colleoni C."/>
            <person name="Czjzek M."/>
            <person name="Da Silva C."/>
            <person name="Delage L."/>
            <person name="Denoeud F."/>
            <person name="Deschamps P."/>
            <person name="Dittami S.M."/>
            <person name="Gabaldon T."/>
            <person name="Gachon C.M."/>
            <person name="Groisillier A."/>
            <person name="Herve C."/>
            <person name="Jabbari K."/>
            <person name="Katinka M."/>
            <person name="Kloareg B."/>
            <person name="Kowalczyk N."/>
            <person name="Labadie K."/>
            <person name="Leblanc C."/>
            <person name="Lopez P.J."/>
            <person name="McLachlan D.H."/>
            <person name="Meslet-Cladiere L."/>
            <person name="Moustafa A."/>
            <person name="Nehr Z."/>
            <person name="Nyvall Collen P."/>
            <person name="Panaud O."/>
            <person name="Partensky F."/>
            <person name="Poulain J."/>
            <person name="Rensing S.A."/>
            <person name="Rousvoal S."/>
            <person name="Samson G."/>
            <person name="Symeonidi A."/>
            <person name="Weissenbach J."/>
            <person name="Zambounis A."/>
            <person name="Wincker P."/>
            <person name="Boyen C."/>
        </authorList>
    </citation>
    <scope>NUCLEOTIDE SEQUENCE [LARGE SCALE GENOMIC DNA]</scope>
    <source>
        <strain evidence="2">cv. Stackhouse</strain>
    </source>
</reference>
<dbReference type="AlphaFoldDB" id="R7QAZ5"/>
<evidence type="ECO:0000313" key="1">
    <source>
        <dbReference type="EMBL" id="CDF34576.1"/>
    </source>
</evidence>
<name>R7QAZ5_CHOCR</name>
<dbReference type="GeneID" id="17322114"/>
<evidence type="ECO:0000313" key="2">
    <source>
        <dbReference type="Proteomes" id="UP000012073"/>
    </source>
</evidence>
<dbReference type="Gramene" id="CDF34576">
    <property type="protein sequence ID" value="CDF34576"/>
    <property type="gene ID" value="CHC_T00003186001"/>
</dbReference>
<organism evidence="1 2">
    <name type="scientific">Chondrus crispus</name>
    <name type="common">Carrageen Irish moss</name>
    <name type="synonym">Polymorpha crispa</name>
    <dbReference type="NCBI Taxonomy" id="2769"/>
    <lineage>
        <taxon>Eukaryota</taxon>
        <taxon>Rhodophyta</taxon>
        <taxon>Florideophyceae</taxon>
        <taxon>Rhodymeniophycidae</taxon>
        <taxon>Gigartinales</taxon>
        <taxon>Gigartinaceae</taxon>
        <taxon>Chondrus</taxon>
    </lineage>
</organism>
<gene>
    <name evidence="1" type="ORF">CHC_T00003186001</name>
</gene>
<protein>
    <submittedName>
        <fullName evidence="1">Uncharacterized protein</fullName>
    </submittedName>
</protein>
<accession>R7QAZ5</accession>
<sequence length="49" mass="5508">MKLGRNDCCREGSVIIPSAVIVTLSDALRNCSQLFRYNSTKRTSCASWR</sequence>
<dbReference type="KEGG" id="ccp:CHC_T00003186001"/>
<keyword evidence="2" id="KW-1185">Reference proteome</keyword>
<dbReference type="EMBL" id="HG001700">
    <property type="protein sequence ID" value="CDF34576.1"/>
    <property type="molecule type" value="Genomic_DNA"/>
</dbReference>
<dbReference type="Proteomes" id="UP000012073">
    <property type="component" value="Unassembled WGS sequence"/>
</dbReference>
<proteinExistence type="predicted"/>
<dbReference type="RefSeq" id="XP_005714395.1">
    <property type="nucleotide sequence ID" value="XM_005714338.1"/>
</dbReference>